<sequence>MASKTTASGNPELTVVLAESSAGAPRKGSELGPDAILQSGLQSGLLGHLQGHFGKVHVCKLSSRSGASEEDPDYAKMKRPRTVSRTTQSIHDLVYSHIQQGRLVLTLGGDHSNAIGTLTGTTGALHLNHGQRPAVICVDAHVSINTPDVSPSGNIHGMPLAFATGLARCQEKGIFDWIRQDHLIDMKKLVYIGTRDIDDEEKTLIEKNEIKVFGMDDIQRHGIDSIITMALEYIGDQTPIHLSCDIDALDPEWTMSAGHLVPGGLSLQQGVSVARRIHETGNLVAMDLVEVNPTINVDGVDQTISSACALITGALGLSA</sequence>
<comment type="catalytic activity">
    <reaction evidence="9 11">
        <text>L-arginine + H2O = urea + L-ornithine</text>
        <dbReference type="Rhea" id="RHEA:20569"/>
        <dbReference type="ChEBI" id="CHEBI:15377"/>
        <dbReference type="ChEBI" id="CHEBI:16199"/>
        <dbReference type="ChEBI" id="CHEBI:32682"/>
        <dbReference type="ChEBI" id="CHEBI:46911"/>
        <dbReference type="EC" id="3.5.3.1"/>
    </reaction>
</comment>
<dbReference type="Gene3D" id="3.40.800.10">
    <property type="entry name" value="Ureohydrolase domain"/>
    <property type="match status" value="1"/>
</dbReference>
<dbReference type="GO" id="GO:0005634">
    <property type="term" value="C:nucleus"/>
    <property type="evidence" value="ECO:0007669"/>
    <property type="project" value="TreeGrafter"/>
</dbReference>
<comment type="similarity">
    <text evidence="10 11">Belongs to the arginase family.</text>
</comment>
<proteinExistence type="inferred from homology"/>
<dbReference type="Pfam" id="PF00491">
    <property type="entry name" value="Arginase"/>
    <property type="match status" value="1"/>
</dbReference>
<keyword evidence="5 11" id="KW-0056">Arginine metabolism</keyword>
<evidence type="ECO:0000256" key="1">
    <source>
        <dbReference type="ARBA" id="ARBA00005098"/>
    </source>
</evidence>
<evidence type="ECO:0000256" key="2">
    <source>
        <dbReference type="ARBA" id="ARBA00011233"/>
    </source>
</evidence>
<dbReference type="PANTHER" id="PTHR43782:SF3">
    <property type="entry name" value="ARGINASE"/>
    <property type="match status" value="1"/>
</dbReference>
<dbReference type="GO" id="GO:0004053">
    <property type="term" value="F:arginase activity"/>
    <property type="evidence" value="ECO:0007669"/>
    <property type="project" value="UniProtKB-EC"/>
</dbReference>
<keyword evidence="6 11" id="KW-0479">Metal-binding</keyword>
<dbReference type="EC" id="3.5.3.1" evidence="3 11"/>
<evidence type="ECO:0000256" key="4">
    <source>
        <dbReference type="ARBA" id="ARBA00018123"/>
    </source>
</evidence>
<protein>
    <recommendedName>
        <fullName evidence="4 11">Arginase</fullName>
        <ecNumber evidence="3 11">3.5.3.1</ecNumber>
    </recommendedName>
</protein>
<evidence type="ECO:0000256" key="3">
    <source>
        <dbReference type="ARBA" id="ARBA00012168"/>
    </source>
</evidence>
<evidence type="ECO:0000256" key="6">
    <source>
        <dbReference type="ARBA" id="ARBA00022723"/>
    </source>
</evidence>
<evidence type="ECO:0000256" key="7">
    <source>
        <dbReference type="ARBA" id="ARBA00022801"/>
    </source>
</evidence>
<evidence type="ECO:0000313" key="14">
    <source>
        <dbReference type="Proteomes" id="UP001147695"/>
    </source>
</evidence>
<evidence type="ECO:0000256" key="5">
    <source>
        <dbReference type="ARBA" id="ARBA00022503"/>
    </source>
</evidence>
<name>A0A9W9R306_PENBR</name>
<evidence type="ECO:0000256" key="11">
    <source>
        <dbReference type="RuleBase" id="RU361159"/>
    </source>
</evidence>
<dbReference type="Proteomes" id="UP001147695">
    <property type="component" value="Unassembled WGS sequence"/>
</dbReference>
<dbReference type="InterPro" id="IPR014033">
    <property type="entry name" value="Arginase"/>
</dbReference>
<dbReference type="InterPro" id="IPR023696">
    <property type="entry name" value="Ureohydrolase_dom_sf"/>
</dbReference>
<keyword evidence="8 11" id="KW-0464">Manganese</keyword>
<dbReference type="CDD" id="cd09989">
    <property type="entry name" value="Arginase"/>
    <property type="match status" value="1"/>
</dbReference>
<evidence type="ECO:0000313" key="13">
    <source>
        <dbReference type="EMBL" id="KAJ5351975.1"/>
    </source>
</evidence>
<evidence type="ECO:0000256" key="10">
    <source>
        <dbReference type="PROSITE-ProRule" id="PRU00742"/>
    </source>
</evidence>
<feature type="region of interest" description="Disordered" evidence="12">
    <location>
        <begin position="64"/>
        <end position="83"/>
    </location>
</feature>
<dbReference type="FunFam" id="3.40.800.10:FF:000012">
    <property type="entry name" value="Arginase"/>
    <property type="match status" value="1"/>
</dbReference>
<keyword evidence="7 11" id="KW-0378">Hydrolase</keyword>
<dbReference type="GO" id="GO:0030145">
    <property type="term" value="F:manganese ion binding"/>
    <property type="evidence" value="ECO:0007669"/>
    <property type="project" value="TreeGrafter"/>
</dbReference>
<dbReference type="PROSITE" id="PS51409">
    <property type="entry name" value="ARGINASE_2"/>
    <property type="match status" value="1"/>
</dbReference>
<dbReference type="InterPro" id="IPR006035">
    <property type="entry name" value="Ureohydrolase"/>
</dbReference>
<dbReference type="NCBIfam" id="TIGR01229">
    <property type="entry name" value="rocF_arginase"/>
    <property type="match status" value="1"/>
</dbReference>
<evidence type="ECO:0000256" key="9">
    <source>
        <dbReference type="ARBA" id="ARBA00047391"/>
    </source>
</evidence>
<evidence type="ECO:0000256" key="8">
    <source>
        <dbReference type="ARBA" id="ARBA00023211"/>
    </source>
</evidence>
<comment type="caution">
    <text evidence="13">The sequence shown here is derived from an EMBL/GenBank/DDBJ whole genome shotgun (WGS) entry which is preliminary data.</text>
</comment>
<organism evidence="13 14">
    <name type="scientific">Penicillium brevicompactum</name>
    <dbReference type="NCBI Taxonomy" id="5074"/>
    <lineage>
        <taxon>Eukaryota</taxon>
        <taxon>Fungi</taxon>
        <taxon>Dikarya</taxon>
        <taxon>Ascomycota</taxon>
        <taxon>Pezizomycotina</taxon>
        <taxon>Eurotiomycetes</taxon>
        <taxon>Eurotiomycetidae</taxon>
        <taxon>Eurotiales</taxon>
        <taxon>Aspergillaceae</taxon>
        <taxon>Penicillium</taxon>
    </lineage>
</organism>
<comment type="subunit">
    <text evidence="2">Homotrimer.</text>
</comment>
<comment type="pathway">
    <text evidence="1">Nitrogen metabolism; urea cycle; L-ornithine and urea from L-arginine: step 1/1.</text>
</comment>
<dbReference type="SUPFAM" id="SSF52768">
    <property type="entry name" value="Arginase/deacetylase"/>
    <property type="match status" value="1"/>
</dbReference>
<dbReference type="PANTHER" id="PTHR43782">
    <property type="entry name" value="ARGINASE"/>
    <property type="match status" value="1"/>
</dbReference>
<reference evidence="13" key="2">
    <citation type="journal article" date="2023" name="IMA Fungus">
        <title>Comparative genomic study of the Penicillium genus elucidates a diverse pangenome and 15 lateral gene transfer events.</title>
        <authorList>
            <person name="Petersen C."/>
            <person name="Sorensen T."/>
            <person name="Nielsen M.R."/>
            <person name="Sondergaard T.E."/>
            <person name="Sorensen J.L."/>
            <person name="Fitzpatrick D.A."/>
            <person name="Frisvad J.C."/>
            <person name="Nielsen K.L."/>
        </authorList>
    </citation>
    <scope>NUCLEOTIDE SEQUENCE</scope>
    <source>
        <strain evidence="13">IBT 35673</strain>
    </source>
</reference>
<dbReference type="GO" id="GO:0006525">
    <property type="term" value="P:arginine metabolic process"/>
    <property type="evidence" value="ECO:0007669"/>
    <property type="project" value="UniProtKB-KW"/>
</dbReference>
<dbReference type="PRINTS" id="PR00116">
    <property type="entry name" value="ARGINASE"/>
</dbReference>
<dbReference type="EMBL" id="JAPZBQ010000001">
    <property type="protein sequence ID" value="KAJ5351975.1"/>
    <property type="molecule type" value="Genomic_DNA"/>
</dbReference>
<gene>
    <name evidence="13" type="ORF">N7452_000949</name>
</gene>
<dbReference type="AlphaFoldDB" id="A0A9W9R306"/>
<evidence type="ECO:0000256" key="12">
    <source>
        <dbReference type="SAM" id="MobiDB-lite"/>
    </source>
</evidence>
<reference evidence="13" key="1">
    <citation type="submission" date="2022-12" db="EMBL/GenBank/DDBJ databases">
        <authorList>
            <person name="Petersen C."/>
        </authorList>
    </citation>
    <scope>NUCLEOTIDE SEQUENCE</scope>
    <source>
        <strain evidence="13">IBT 35673</strain>
    </source>
</reference>
<accession>A0A9W9R306</accession>
<comment type="cofactor">
    <cofactor evidence="11">
        <name>Mn(2+)</name>
        <dbReference type="ChEBI" id="CHEBI:29035"/>
    </cofactor>
    <text evidence="11">Binds 2 manganese ions per subunit.</text>
</comment>
<dbReference type="GO" id="GO:0005829">
    <property type="term" value="C:cytosol"/>
    <property type="evidence" value="ECO:0007669"/>
    <property type="project" value="TreeGrafter"/>
</dbReference>